<dbReference type="SUPFAM" id="SSF69118">
    <property type="entry name" value="AhpD-like"/>
    <property type="match status" value="1"/>
</dbReference>
<sequence>MGYPDRLHKFEQNSRDLSSAQPAVMKAFWELHKAAVSEGALDAKTKELITLAISVATRCDDCIAHHTYDALEAGASREEIADALGVAILMGGGTSVVYATHAIEALDQFSPPAG</sequence>
<evidence type="ECO:0000259" key="1">
    <source>
        <dbReference type="Pfam" id="PF02627"/>
    </source>
</evidence>
<dbReference type="Gene3D" id="1.20.1290.10">
    <property type="entry name" value="AhpD-like"/>
    <property type="match status" value="1"/>
</dbReference>
<reference evidence="3" key="1">
    <citation type="submission" date="2016-10" db="EMBL/GenBank/DDBJ databases">
        <authorList>
            <person name="Varghese N."/>
            <person name="Submissions S."/>
        </authorList>
    </citation>
    <scope>NUCLEOTIDE SEQUENCE [LARGE SCALE GENOMIC DNA]</scope>
    <source>
        <strain evidence="3">CGMCC 1.10658</strain>
    </source>
</reference>
<evidence type="ECO:0000313" key="3">
    <source>
        <dbReference type="Proteomes" id="UP000199305"/>
    </source>
</evidence>
<dbReference type="AlphaFoldDB" id="A0A1G9DXI4"/>
<feature type="domain" description="Carboxymuconolactone decarboxylase-like" evidence="1">
    <location>
        <begin position="22"/>
        <end position="104"/>
    </location>
</feature>
<dbReference type="PANTHER" id="PTHR33930">
    <property type="entry name" value="ALKYL HYDROPEROXIDE REDUCTASE AHPD"/>
    <property type="match status" value="1"/>
</dbReference>
<dbReference type="PANTHER" id="PTHR33930:SF2">
    <property type="entry name" value="BLR3452 PROTEIN"/>
    <property type="match status" value="1"/>
</dbReference>
<dbReference type="InterPro" id="IPR029032">
    <property type="entry name" value="AhpD-like"/>
</dbReference>
<evidence type="ECO:0000313" key="2">
    <source>
        <dbReference type="EMBL" id="SDK68563.1"/>
    </source>
</evidence>
<dbReference type="InterPro" id="IPR003779">
    <property type="entry name" value="CMD-like"/>
</dbReference>
<keyword evidence="2" id="KW-0560">Oxidoreductase</keyword>
<proteinExistence type="predicted"/>
<dbReference type="GO" id="GO:0051920">
    <property type="term" value="F:peroxiredoxin activity"/>
    <property type="evidence" value="ECO:0007669"/>
    <property type="project" value="InterPro"/>
</dbReference>
<protein>
    <submittedName>
        <fullName evidence="2">Alkylhydroperoxidase AhpD family core domain-containing protein</fullName>
    </submittedName>
</protein>
<dbReference type="STRING" id="658219.SAMN05216212_2933"/>
<dbReference type="Pfam" id="PF02627">
    <property type="entry name" value="CMD"/>
    <property type="match status" value="1"/>
</dbReference>
<keyword evidence="2" id="KW-0575">Peroxidase</keyword>
<dbReference type="Proteomes" id="UP000199305">
    <property type="component" value="Unassembled WGS sequence"/>
</dbReference>
<dbReference type="EMBL" id="FNFH01000007">
    <property type="protein sequence ID" value="SDK68563.1"/>
    <property type="molecule type" value="Genomic_DNA"/>
</dbReference>
<organism evidence="2 3">
    <name type="scientific">Microbulbifer yueqingensis</name>
    <dbReference type="NCBI Taxonomy" id="658219"/>
    <lineage>
        <taxon>Bacteria</taxon>
        <taxon>Pseudomonadati</taxon>
        <taxon>Pseudomonadota</taxon>
        <taxon>Gammaproteobacteria</taxon>
        <taxon>Cellvibrionales</taxon>
        <taxon>Microbulbiferaceae</taxon>
        <taxon>Microbulbifer</taxon>
    </lineage>
</organism>
<keyword evidence="3" id="KW-1185">Reference proteome</keyword>
<name>A0A1G9DXI4_9GAMM</name>
<dbReference type="NCBIfam" id="TIGR00778">
    <property type="entry name" value="ahpD_dom"/>
    <property type="match status" value="1"/>
</dbReference>
<dbReference type="InterPro" id="IPR004675">
    <property type="entry name" value="AhpD_core"/>
</dbReference>
<gene>
    <name evidence="2" type="ORF">SAMN05216212_2933</name>
</gene>
<accession>A0A1G9DXI4</accession>